<dbReference type="Gene3D" id="3.30.2130.10">
    <property type="entry name" value="VC0802-like"/>
    <property type="match status" value="1"/>
</dbReference>
<dbReference type="InterPro" id="IPR027795">
    <property type="entry name" value="CASTOR_ACT_dom"/>
</dbReference>
<sequence>MSGEKNLEKLVRSMSPKLNEGEYVFVTVKHFGEIKREDTICEFKEAEGITLVMDKTKADGLGLAYSFIASWITLEVHSALDAVGLTALFAQELTKHNISSNIIAGFYHDHIFVDKNDAEQAVKALTALSKSY</sequence>
<dbReference type="EMBL" id="FOMI01000011">
    <property type="protein sequence ID" value="SFD37757.1"/>
    <property type="molecule type" value="Genomic_DNA"/>
</dbReference>
<dbReference type="AlphaFoldDB" id="A0A1I1RUH5"/>
<dbReference type="InterPro" id="IPR018717">
    <property type="entry name" value="DUF2241"/>
</dbReference>
<dbReference type="Proteomes" id="UP000199439">
    <property type="component" value="Unassembled WGS sequence"/>
</dbReference>
<feature type="domain" description="CASTOR ACT" evidence="2">
    <location>
        <begin position="70"/>
        <end position="126"/>
    </location>
</feature>
<keyword evidence="4" id="KW-1185">Reference proteome</keyword>
<evidence type="ECO:0000259" key="1">
    <source>
        <dbReference type="Pfam" id="PF10000"/>
    </source>
</evidence>
<dbReference type="PANTHER" id="PTHR39199:SF1">
    <property type="entry name" value="BLR5128 PROTEIN"/>
    <property type="match status" value="1"/>
</dbReference>
<organism evidence="3 4">
    <name type="scientific">Algibacter pectinivorans</name>
    <dbReference type="NCBI Taxonomy" id="870482"/>
    <lineage>
        <taxon>Bacteria</taxon>
        <taxon>Pseudomonadati</taxon>
        <taxon>Bacteroidota</taxon>
        <taxon>Flavobacteriia</taxon>
        <taxon>Flavobacteriales</taxon>
        <taxon>Flavobacteriaceae</taxon>
        <taxon>Algibacter</taxon>
    </lineage>
</organism>
<proteinExistence type="predicted"/>
<dbReference type="STRING" id="870482.SAMN04487987_11164"/>
<dbReference type="RefSeq" id="WP_092853467.1">
    <property type="nucleotide sequence ID" value="NZ_FOMI01000011.1"/>
</dbReference>
<feature type="domain" description="DUF2241" evidence="1">
    <location>
        <begin position="2"/>
        <end position="69"/>
    </location>
</feature>
<dbReference type="Pfam" id="PF13840">
    <property type="entry name" value="ACT_7"/>
    <property type="match status" value="1"/>
</dbReference>
<protein>
    <submittedName>
        <fullName evidence="3">Uncharacterized protein</fullName>
    </submittedName>
</protein>
<evidence type="ECO:0000313" key="3">
    <source>
        <dbReference type="EMBL" id="SFD37757.1"/>
    </source>
</evidence>
<dbReference type="InterPro" id="IPR045865">
    <property type="entry name" value="ACT-like_dom_sf"/>
</dbReference>
<gene>
    <name evidence="3" type="ORF">SAMN04487987_11164</name>
</gene>
<name>A0A1I1RUH5_9FLAO</name>
<dbReference type="PANTHER" id="PTHR39199">
    <property type="entry name" value="BLR5128 PROTEIN"/>
    <property type="match status" value="1"/>
</dbReference>
<evidence type="ECO:0000313" key="4">
    <source>
        <dbReference type="Proteomes" id="UP000199439"/>
    </source>
</evidence>
<dbReference type="SUPFAM" id="SSF55021">
    <property type="entry name" value="ACT-like"/>
    <property type="match status" value="2"/>
</dbReference>
<reference evidence="4" key="1">
    <citation type="submission" date="2016-10" db="EMBL/GenBank/DDBJ databases">
        <authorList>
            <person name="Varghese N."/>
            <person name="Submissions S."/>
        </authorList>
    </citation>
    <scope>NUCLEOTIDE SEQUENCE [LARGE SCALE GENOMIC DNA]</scope>
    <source>
        <strain evidence="4">DSM 25730</strain>
    </source>
</reference>
<dbReference type="Pfam" id="PF10000">
    <property type="entry name" value="ACT_3"/>
    <property type="match status" value="1"/>
</dbReference>
<dbReference type="OrthoDB" id="517867at2"/>
<accession>A0A1I1RUH5</accession>
<evidence type="ECO:0000259" key="2">
    <source>
        <dbReference type="Pfam" id="PF13840"/>
    </source>
</evidence>